<dbReference type="GO" id="GO:0051087">
    <property type="term" value="F:protein-folding chaperone binding"/>
    <property type="evidence" value="ECO:0007669"/>
    <property type="project" value="TreeGrafter"/>
</dbReference>
<dbReference type="AlphaFoldDB" id="A0A1C1CWD3"/>
<evidence type="ECO:0000256" key="2">
    <source>
        <dbReference type="ARBA" id="ARBA00023186"/>
    </source>
</evidence>
<dbReference type="CDD" id="cd23161">
    <property type="entry name" value="Prefoldin_6"/>
    <property type="match status" value="1"/>
</dbReference>
<dbReference type="Pfam" id="PF01920">
    <property type="entry name" value="Prefoldin_2"/>
    <property type="match status" value="1"/>
</dbReference>
<reference evidence="5" key="1">
    <citation type="submission" date="2015-07" db="EMBL/GenBank/DDBJ databases">
        <authorList>
            <person name="Teixeira M.M."/>
            <person name="Souza R.C."/>
            <person name="Almeida L.G."/>
            <person name="Vicente V.A."/>
            <person name="de Hoog S."/>
            <person name="Bocca A.L."/>
            <person name="de Almeida S.R."/>
            <person name="Vasconcelos A.T."/>
            <person name="Felipe M.S."/>
        </authorList>
    </citation>
    <scope>NUCLEOTIDE SEQUENCE [LARGE SCALE GENOMIC DNA]</scope>
    <source>
        <strain evidence="5">KSF</strain>
    </source>
</reference>
<dbReference type="VEuPathDB" id="FungiDB:G647_04198"/>
<dbReference type="eggNOG" id="KOG3478">
    <property type="taxonomic scope" value="Eukaryota"/>
</dbReference>
<sequence length="133" mass="14997">MEEDREKLQVLSEALQKIQDGESVVHRQSHLQSAVEARQKLEAQQQENKAVQNEFASLAEDAGIYRLVGPVLLKQDKTEAVSTVDGRLDFIGKEIVRTEGRIKELQEGSEKKRVELMQLQQRLQMAAQEQGAG</sequence>
<dbReference type="EMBL" id="LGRB01000008">
    <property type="protein sequence ID" value="OCT52857.1"/>
    <property type="molecule type" value="Genomic_DNA"/>
</dbReference>
<keyword evidence="3" id="KW-0175">Coiled coil</keyword>
<dbReference type="OrthoDB" id="248120at2759"/>
<dbReference type="GO" id="GO:0051131">
    <property type="term" value="P:chaperone-mediated protein complex assembly"/>
    <property type="evidence" value="ECO:0007669"/>
    <property type="project" value="TreeGrafter"/>
</dbReference>
<comment type="caution">
    <text evidence="4">The sequence shown here is derived from an EMBL/GenBank/DDBJ whole genome shotgun (WGS) entry which is preliminary data.</text>
</comment>
<dbReference type="GO" id="GO:0051082">
    <property type="term" value="F:unfolded protein binding"/>
    <property type="evidence" value="ECO:0007669"/>
    <property type="project" value="InterPro"/>
</dbReference>
<dbReference type="STRING" id="86049.A0A1C1CWD3"/>
<protein>
    <submittedName>
        <fullName evidence="4">Prefoldin subunit 6</fullName>
    </submittedName>
</protein>
<proteinExistence type="inferred from homology"/>
<comment type="similarity">
    <text evidence="1">Belongs to the prefoldin subunit beta family.</text>
</comment>
<dbReference type="GO" id="GO:0005737">
    <property type="term" value="C:cytoplasm"/>
    <property type="evidence" value="ECO:0007669"/>
    <property type="project" value="TreeGrafter"/>
</dbReference>
<evidence type="ECO:0000313" key="4">
    <source>
        <dbReference type="EMBL" id="OCT52857.1"/>
    </source>
</evidence>
<dbReference type="PANTHER" id="PTHR21431">
    <property type="entry name" value="PREFOLDIN SUBUNIT 6"/>
    <property type="match status" value="1"/>
</dbReference>
<gene>
    <name evidence="4" type="primary">YKE2</name>
    <name evidence="4" type="ORF">CLCR_10961</name>
</gene>
<evidence type="ECO:0000256" key="1">
    <source>
        <dbReference type="ARBA" id="ARBA00008045"/>
    </source>
</evidence>
<name>A0A1C1CWD3_9EURO</name>
<dbReference type="Proteomes" id="UP000094526">
    <property type="component" value="Unassembled WGS sequence"/>
</dbReference>
<organism evidence="4 5">
    <name type="scientific">Cladophialophora carrionii</name>
    <dbReference type="NCBI Taxonomy" id="86049"/>
    <lineage>
        <taxon>Eukaryota</taxon>
        <taxon>Fungi</taxon>
        <taxon>Dikarya</taxon>
        <taxon>Ascomycota</taxon>
        <taxon>Pezizomycotina</taxon>
        <taxon>Eurotiomycetes</taxon>
        <taxon>Chaetothyriomycetidae</taxon>
        <taxon>Chaetothyriales</taxon>
        <taxon>Herpotrichiellaceae</taxon>
        <taxon>Cladophialophora</taxon>
    </lineage>
</organism>
<dbReference type="Gene3D" id="1.10.287.370">
    <property type="match status" value="1"/>
</dbReference>
<feature type="coiled-coil region" evidence="3">
    <location>
        <begin position="1"/>
        <end position="61"/>
    </location>
</feature>
<keyword evidence="2" id="KW-0143">Chaperone</keyword>
<dbReference type="VEuPathDB" id="FungiDB:CLCR_10961"/>
<evidence type="ECO:0000313" key="5">
    <source>
        <dbReference type="Proteomes" id="UP000094526"/>
    </source>
</evidence>
<dbReference type="FunFam" id="1.10.287.370:FF:000003">
    <property type="entry name" value="Prefoldin subunit 6"/>
    <property type="match status" value="1"/>
</dbReference>
<dbReference type="GO" id="GO:0006457">
    <property type="term" value="P:protein folding"/>
    <property type="evidence" value="ECO:0007669"/>
    <property type="project" value="InterPro"/>
</dbReference>
<dbReference type="InterPro" id="IPR009053">
    <property type="entry name" value="Prefoldin"/>
</dbReference>
<dbReference type="InterPro" id="IPR002777">
    <property type="entry name" value="PFD_beta-like"/>
</dbReference>
<evidence type="ECO:0000256" key="3">
    <source>
        <dbReference type="SAM" id="Coils"/>
    </source>
</evidence>
<dbReference type="PANTHER" id="PTHR21431:SF0">
    <property type="entry name" value="PREFOLDIN SUBUNIT 6"/>
    <property type="match status" value="1"/>
</dbReference>
<dbReference type="SUPFAM" id="SSF46579">
    <property type="entry name" value="Prefoldin"/>
    <property type="match status" value="1"/>
</dbReference>
<dbReference type="GO" id="GO:0016272">
    <property type="term" value="C:prefoldin complex"/>
    <property type="evidence" value="ECO:0007669"/>
    <property type="project" value="InterPro"/>
</dbReference>
<keyword evidence="5" id="KW-1185">Reference proteome</keyword>
<feature type="coiled-coil region" evidence="3">
    <location>
        <begin position="102"/>
        <end position="129"/>
    </location>
</feature>
<accession>A0A1C1CWD3</accession>